<evidence type="ECO:0000259" key="1">
    <source>
        <dbReference type="Pfam" id="PF00975"/>
    </source>
</evidence>
<evidence type="ECO:0000313" key="3">
    <source>
        <dbReference type="Proteomes" id="UP001647436"/>
    </source>
</evidence>
<feature type="domain" description="Thioesterase" evidence="1">
    <location>
        <begin position="9"/>
        <end position="208"/>
    </location>
</feature>
<name>A0ABS5LN66_9BURK</name>
<dbReference type="InterPro" id="IPR050266">
    <property type="entry name" value="AB_hydrolase_sf"/>
</dbReference>
<dbReference type="InterPro" id="IPR029058">
    <property type="entry name" value="AB_hydrolase_fold"/>
</dbReference>
<organism evidence="2 3">
    <name type="scientific">Comamonas brasiliensis</name>
    <dbReference type="NCBI Taxonomy" id="1812482"/>
    <lineage>
        <taxon>Bacteria</taxon>
        <taxon>Pseudomonadati</taxon>
        <taxon>Pseudomonadota</taxon>
        <taxon>Betaproteobacteria</taxon>
        <taxon>Burkholderiales</taxon>
        <taxon>Comamonadaceae</taxon>
        <taxon>Comamonas</taxon>
    </lineage>
</organism>
<keyword evidence="3" id="KW-1185">Reference proteome</keyword>
<comment type="caution">
    <text evidence="2">The sequence shown here is derived from an EMBL/GenBank/DDBJ whole genome shotgun (WGS) entry which is preliminary data.</text>
</comment>
<dbReference type="Proteomes" id="UP001647436">
    <property type="component" value="Unassembled WGS sequence"/>
</dbReference>
<dbReference type="GO" id="GO:0070205">
    <property type="term" value="F:2-succinyl-6-hydroxy-2,4-cyclohexadiene-1-carboxylate synthase activity"/>
    <property type="evidence" value="ECO:0007669"/>
    <property type="project" value="UniProtKB-EC"/>
</dbReference>
<dbReference type="InterPro" id="IPR001031">
    <property type="entry name" value="Thioesterase"/>
</dbReference>
<dbReference type="EMBL" id="JAANES010000001">
    <property type="protein sequence ID" value="MBS3017938.1"/>
    <property type="molecule type" value="Genomic_DNA"/>
</dbReference>
<dbReference type="Gene3D" id="3.40.50.1820">
    <property type="entry name" value="alpha/beta hydrolase"/>
    <property type="match status" value="1"/>
</dbReference>
<reference evidence="2 3" key="1">
    <citation type="submission" date="2020-03" db="EMBL/GenBank/DDBJ databases">
        <title>The role of nitrogen metabolism on polyethylene biodegradation.</title>
        <authorList>
            <person name="Peixoto J."/>
            <person name="Vizzotto C.S."/>
            <person name="Ramos A."/>
            <person name="Alves G."/>
            <person name="Steindorff A."/>
            <person name="Kruger R."/>
        </authorList>
    </citation>
    <scope>NUCLEOTIDE SEQUENCE [LARGE SCALE GENOMIC DNA]</scope>
    <source>
        <strain evidence="2 3">PE63</strain>
    </source>
</reference>
<protein>
    <submittedName>
        <fullName evidence="2">2-succinyl-6-hydroxy-2, 4-cyclohexadiene-1-carboxylate synthase</fullName>
        <ecNumber evidence="2">4.2.99.20</ecNumber>
    </submittedName>
</protein>
<dbReference type="PRINTS" id="PR00111">
    <property type="entry name" value="ABHYDROLASE"/>
</dbReference>
<dbReference type="InterPro" id="IPR000073">
    <property type="entry name" value="AB_hydrolase_1"/>
</dbReference>
<proteinExistence type="predicted"/>
<sequence>MLDQDLWSDIGPFLQTRAPLVHADLASADSIEGMAQHTIGMIPAGPFDVIGFSMGGYVAREIARLAPDRVRQLVLIATSSRGDTELQARRKVDAAMAAPKTFAGVNRRSIRQSLAPQREQDEQLLNRIHAMSVRLGGDTFRRQALLRREGDTDRLSEIRCPTLILAGEQDRLRGLDESMELHQGIRGSELKTINAGHMLPMEAPTETQTMLEQFLQHYLA</sequence>
<accession>A0ABS5LN66</accession>
<dbReference type="PANTHER" id="PTHR43798">
    <property type="entry name" value="MONOACYLGLYCEROL LIPASE"/>
    <property type="match status" value="1"/>
</dbReference>
<dbReference type="Pfam" id="PF00975">
    <property type="entry name" value="Thioesterase"/>
    <property type="match status" value="1"/>
</dbReference>
<evidence type="ECO:0000313" key="2">
    <source>
        <dbReference type="EMBL" id="MBS3017938.1"/>
    </source>
</evidence>
<gene>
    <name evidence="2" type="primary">menH_3</name>
    <name evidence="2" type="ORF">DJFAAGMI_00668</name>
</gene>
<dbReference type="SUPFAM" id="SSF53474">
    <property type="entry name" value="alpha/beta-Hydrolases"/>
    <property type="match status" value="1"/>
</dbReference>
<dbReference type="EC" id="4.2.99.20" evidence="2"/>
<keyword evidence="2" id="KW-0456">Lyase</keyword>